<feature type="region of interest" description="Disordered" evidence="1">
    <location>
        <begin position="356"/>
        <end position="397"/>
    </location>
</feature>
<dbReference type="CDD" id="cd04465">
    <property type="entry name" value="S1_RPS1_repeat_ec2_hs2"/>
    <property type="match status" value="1"/>
</dbReference>
<dbReference type="SMART" id="SM00316">
    <property type="entry name" value="S1"/>
    <property type="match status" value="4"/>
</dbReference>
<evidence type="ECO:0000313" key="4">
    <source>
        <dbReference type="Proteomes" id="UP000177171"/>
    </source>
</evidence>
<dbReference type="InterPro" id="IPR003029">
    <property type="entry name" value="S1_domain"/>
</dbReference>
<dbReference type="InterPro" id="IPR035104">
    <property type="entry name" value="Ribosomal_protein_S1-like"/>
</dbReference>
<dbReference type="Pfam" id="PF00575">
    <property type="entry name" value="S1"/>
    <property type="match status" value="4"/>
</dbReference>
<dbReference type="GO" id="GO:0003676">
    <property type="term" value="F:nucleic acid binding"/>
    <property type="evidence" value="ECO:0007669"/>
    <property type="project" value="InterPro"/>
</dbReference>
<dbReference type="Proteomes" id="UP000177171">
    <property type="component" value="Unassembled WGS sequence"/>
</dbReference>
<dbReference type="CDD" id="cd00164">
    <property type="entry name" value="S1_like"/>
    <property type="match status" value="1"/>
</dbReference>
<reference evidence="3 4" key="1">
    <citation type="journal article" date="2016" name="Nat. Commun.">
        <title>Thousands of microbial genomes shed light on interconnected biogeochemical processes in an aquifer system.</title>
        <authorList>
            <person name="Anantharaman K."/>
            <person name="Brown C.T."/>
            <person name="Hug L.A."/>
            <person name="Sharon I."/>
            <person name="Castelle C.J."/>
            <person name="Probst A.J."/>
            <person name="Thomas B.C."/>
            <person name="Singh A."/>
            <person name="Wilkins M.J."/>
            <person name="Karaoz U."/>
            <person name="Brodie E.L."/>
            <person name="Williams K.H."/>
            <person name="Hubbard S.S."/>
            <person name="Banfield J.F."/>
        </authorList>
    </citation>
    <scope>NUCLEOTIDE SEQUENCE [LARGE SCALE GENOMIC DNA]</scope>
</reference>
<dbReference type="SUPFAM" id="SSF50249">
    <property type="entry name" value="Nucleic acid-binding proteins"/>
    <property type="match status" value="4"/>
</dbReference>
<accession>A0A1G2LT03</accession>
<name>A0A1G2LT03_9BACT</name>
<dbReference type="PROSITE" id="PS50126">
    <property type="entry name" value="S1"/>
    <property type="match status" value="4"/>
</dbReference>
<feature type="domain" description="S1 motif" evidence="2">
    <location>
        <begin position="210"/>
        <end position="277"/>
    </location>
</feature>
<dbReference type="PANTHER" id="PTHR47559">
    <property type="entry name" value="OS03G0844900 PROTEIN"/>
    <property type="match status" value="1"/>
</dbReference>
<feature type="compositionally biased region" description="Basic and acidic residues" evidence="1">
    <location>
        <begin position="364"/>
        <end position="374"/>
    </location>
</feature>
<feature type="domain" description="S1 motif" evidence="2">
    <location>
        <begin position="30"/>
        <end position="97"/>
    </location>
</feature>
<evidence type="ECO:0000313" key="3">
    <source>
        <dbReference type="EMBL" id="OHA14775.1"/>
    </source>
</evidence>
<evidence type="ECO:0000259" key="2">
    <source>
        <dbReference type="PROSITE" id="PS50126"/>
    </source>
</evidence>
<gene>
    <name evidence="3" type="ORF">A3G49_03550</name>
</gene>
<dbReference type="Gene3D" id="2.40.50.140">
    <property type="entry name" value="Nucleic acid-binding proteins"/>
    <property type="match status" value="4"/>
</dbReference>
<dbReference type="PRINTS" id="PR00681">
    <property type="entry name" value="RIBOSOMALS1"/>
</dbReference>
<feature type="domain" description="S1 motif" evidence="2">
    <location>
        <begin position="294"/>
        <end position="361"/>
    </location>
</feature>
<dbReference type="InterPro" id="IPR052757">
    <property type="entry name" value="Ribosomal_protein_S1"/>
</dbReference>
<protein>
    <recommendedName>
        <fullName evidence="2">S1 motif domain-containing protein</fullName>
    </recommendedName>
</protein>
<dbReference type="PANTHER" id="PTHR47559:SF1">
    <property type="entry name" value="OS03G0844900 PROTEIN"/>
    <property type="match status" value="1"/>
</dbReference>
<dbReference type="EMBL" id="MHQY01000003">
    <property type="protein sequence ID" value="OHA14775.1"/>
    <property type="molecule type" value="Genomic_DNA"/>
</dbReference>
<feature type="compositionally biased region" description="Basic and acidic residues" evidence="1">
    <location>
        <begin position="381"/>
        <end position="397"/>
    </location>
</feature>
<organism evidence="3 4">
    <name type="scientific">Candidatus Sungbacteria bacterium RIFCSPLOWO2_12_FULL_41_11</name>
    <dbReference type="NCBI Taxonomy" id="1802286"/>
    <lineage>
        <taxon>Bacteria</taxon>
        <taxon>Candidatus Sungiibacteriota</taxon>
    </lineage>
</organism>
<dbReference type="InterPro" id="IPR012340">
    <property type="entry name" value="NA-bd_OB-fold"/>
</dbReference>
<feature type="domain" description="S1 motif" evidence="2">
    <location>
        <begin position="115"/>
        <end position="193"/>
    </location>
</feature>
<comment type="caution">
    <text evidence="3">The sequence shown here is derived from an EMBL/GenBank/DDBJ whole genome shotgun (WGS) entry which is preliminary data.</text>
</comment>
<proteinExistence type="predicted"/>
<sequence>MTTDTKTNDKKPLDIMFKSKNSFSSMPKTGEIAEGQILEKRGGRIYIDLGLKGTGLIYGKEYYEAQELLRGLKSGDTITAKIVDPDNEEGYVELSVKEAGREKNWDDMRKIMETGESLTLKISEVNRGGLVLEYKGVKGFMPVSQLSSKNYPRVPGGDKEKIHEELRKFLNRELTVKIIDVNPAEEKLIFSEKSNESAEIQQKLSKFKVGDVIEGEITGLTNFGAFVTFDEGLEGLIHISEIDWQLIENPADVLKINEKIKAKIIGMEKDKVALSLKTLKEDPWLKVADKYKKGEIVKGVVVKYNPFGAFVKLDEEIQGLLHISEFGNEARMKEEIALNQEYELKILSVDPKEHRLGLGFPQNHPERAAEEIKEGNAPATPEEKQKELTEEKKEETK</sequence>
<evidence type="ECO:0000256" key="1">
    <source>
        <dbReference type="SAM" id="MobiDB-lite"/>
    </source>
</evidence>
<dbReference type="AlphaFoldDB" id="A0A1G2LT03"/>